<keyword evidence="2" id="KW-1185">Reference proteome</keyword>
<dbReference type="PANTHER" id="PTHR33334">
    <property type="entry name" value="PROTEIN LNK1"/>
    <property type="match status" value="1"/>
</dbReference>
<proteinExistence type="predicted"/>
<comment type="caution">
    <text evidence="1">The sequence shown here is derived from an EMBL/GenBank/DDBJ whole genome shotgun (WGS) entry which is preliminary data.</text>
</comment>
<evidence type="ECO:0000313" key="1">
    <source>
        <dbReference type="EMBL" id="KAG9454875.1"/>
    </source>
</evidence>
<organism evidence="1 2">
    <name type="scientific">Aristolochia fimbriata</name>
    <name type="common">White veined hardy Dutchman's pipe vine</name>
    <dbReference type="NCBI Taxonomy" id="158543"/>
    <lineage>
        <taxon>Eukaryota</taxon>
        <taxon>Viridiplantae</taxon>
        <taxon>Streptophyta</taxon>
        <taxon>Embryophyta</taxon>
        <taxon>Tracheophyta</taxon>
        <taxon>Spermatophyta</taxon>
        <taxon>Magnoliopsida</taxon>
        <taxon>Magnoliidae</taxon>
        <taxon>Piperales</taxon>
        <taxon>Aristolochiaceae</taxon>
        <taxon>Aristolochia</taxon>
    </lineage>
</organism>
<dbReference type="PANTHER" id="PTHR33334:SF10">
    <property type="entry name" value="PROTEIN LNK4"/>
    <property type="match status" value="1"/>
</dbReference>
<name>A0AAV7F173_ARIFI</name>
<protein>
    <submittedName>
        <fullName evidence="1">Uncharacterized protein</fullName>
    </submittedName>
</protein>
<reference evidence="1 2" key="1">
    <citation type="submission" date="2021-07" db="EMBL/GenBank/DDBJ databases">
        <title>The Aristolochia fimbriata genome: insights into angiosperm evolution, floral development and chemical biosynthesis.</title>
        <authorList>
            <person name="Jiao Y."/>
        </authorList>
    </citation>
    <scope>NUCLEOTIDE SEQUENCE [LARGE SCALE GENOMIC DNA]</scope>
    <source>
        <strain evidence="1">IBCAS-2021</strain>
        <tissue evidence="1">Leaf</tissue>
    </source>
</reference>
<dbReference type="GO" id="GO:0007623">
    <property type="term" value="P:circadian rhythm"/>
    <property type="evidence" value="ECO:0007669"/>
    <property type="project" value="InterPro"/>
</dbReference>
<evidence type="ECO:0000313" key="2">
    <source>
        <dbReference type="Proteomes" id="UP000825729"/>
    </source>
</evidence>
<dbReference type="AlphaFoldDB" id="A0AAV7F173"/>
<accession>A0AAV7F173</accession>
<dbReference type="InterPro" id="IPR039928">
    <property type="entry name" value="LNK"/>
</dbReference>
<dbReference type="GO" id="GO:0006355">
    <property type="term" value="P:regulation of DNA-templated transcription"/>
    <property type="evidence" value="ECO:0007669"/>
    <property type="project" value="InterPro"/>
</dbReference>
<sequence>MTSGPPEEYEAPGATDFRKAVEILWRNSLGADFSTASSIKPAGHRASCSMEWYFSEEEHQGSVPIYEEKRDPFYVNDESPLSEDWLQWGVLADEILFCFGGQGVDIESPQASATHDCSSLVDFSAGKSNSYLPDCGFVSDQPDYQLQNLSQSSSAQMDDNFLCSFFENENQFTEVIVDSKTASTCTESISTKDDELLDPNDMALDNWATEYGTLCWTPESSAQLGGSTTSKAPTILSQEQLNVSCKASITTGEESSSVTAAIQDLEAATRQLTPETRICFRDAFYRLAGSLKQRQLVNERGSMMTDEGSTGWARADVIDKIVADLLLERISSNLHQ</sequence>
<dbReference type="EMBL" id="JAINDJ010000003">
    <property type="protein sequence ID" value="KAG9454875.1"/>
    <property type="molecule type" value="Genomic_DNA"/>
</dbReference>
<dbReference type="Proteomes" id="UP000825729">
    <property type="component" value="Unassembled WGS sequence"/>
</dbReference>
<gene>
    <name evidence="1" type="ORF">H6P81_007779</name>
</gene>